<dbReference type="EMBL" id="RBED01000034">
    <property type="protein sequence ID" value="RNL59795.1"/>
    <property type="molecule type" value="Genomic_DNA"/>
</dbReference>
<accession>A0A3N0C8I9</accession>
<protein>
    <submittedName>
        <fullName evidence="3">Universal stress protein</fullName>
    </submittedName>
</protein>
<name>A0A3N0C8I9_9MICC</name>
<dbReference type="InterPro" id="IPR014729">
    <property type="entry name" value="Rossmann-like_a/b/a_fold"/>
</dbReference>
<feature type="domain" description="UspA" evidence="2">
    <location>
        <begin position="1"/>
        <end position="138"/>
    </location>
</feature>
<dbReference type="InterPro" id="IPR006015">
    <property type="entry name" value="Universal_stress_UspA"/>
</dbReference>
<dbReference type="PANTHER" id="PTHR46268:SF6">
    <property type="entry name" value="UNIVERSAL STRESS PROTEIN UP12"/>
    <property type="match status" value="1"/>
</dbReference>
<dbReference type="AlphaFoldDB" id="A0A3N0C8I9"/>
<dbReference type="OrthoDB" id="3427787at2"/>
<dbReference type="InterPro" id="IPR006016">
    <property type="entry name" value="UspA"/>
</dbReference>
<dbReference type="CDD" id="cd00293">
    <property type="entry name" value="USP-like"/>
    <property type="match status" value="1"/>
</dbReference>
<evidence type="ECO:0000259" key="2">
    <source>
        <dbReference type="Pfam" id="PF00582"/>
    </source>
</evidence>
<dbReference type="PRINTS" id="PR01438">
    <property type="entry name" value="UNVRSLSTRESS"/>
</dbReference>
<comment type="similarity">
    <text evidence="1">Belongs to the universal stress protein A family.</text>
</comment>
<dbReference type="Pfam" id="PF00582">
    <property type="entry name" value="Usp"/>
    <property type="match status" value="1"/>
</dbReference>
<evidence type="ECO:0000313" key="3">
    <source>
        <dbReference type="EMBL" id="RNL59795.1"/>
    </source>
</evidence>
<evidence type="ECO:0000313" key="4">
    <source>
        <dbReference type="Proteomes" id="UP000273807"/>
    </source>
</evidence>
<dbReference type="SUPFAM" id="SSF52402">
    <property type="entry name" value="Adenine nucleotide alpha hydrolases-like"/>
    <property type="match status" value="1"/>
</dbReference>
<gene>
    <name evidence="3" type="ORF">D7003_02175</name>
</gene>
<dbReference type="Gene3D" id="3.40.50.620">
    <property type="entry name" value="HUPs"/>
    <property type="match status" value="1"/>
</dbReference>
<proteinExistence type="inferred from homology"/>
<organism evidence="3 4">
    <name type="scientific">Arthrobacter oryzae</name>
    <dbReference type="NCBI Taxonomy" id="409290"/>
    <lineage>
        <taxon>Bacteria</taxon>
        <taxon>Bacillati</taxon>
        <taxon>Actinomycetota</taxon>
        <taxon>Actinomycetes</taxon>
        <taxon>Micrococcales</taxon>
        <taxon>Micrococcaceae</taxon>
        <taxon>Arthrobacter</taxon>
    </lineage>
</organism>
<dbReference type="PANTHER" id="PTHR46268">
    <property type="entry name" value="STRESS RESPONSE PROTEIN NHAX"/>
    <property type="match status" value="1"/>
</dbReference>
<comment type="caution">
    <text evidence="3">The sequence shown here is derived from an EMBL/GenBank/DDBJ whole genome shotgun (WGS) entry which is preliminary data.</text>
</comment>
<keyword evidence="4" id="KW-1185">Reference proteome</keyword>
<reference evidence="3 4" key="1">
    <citation type="submission" date="2018-10" db="EMBL/GenBank/DDBJ databases">
        <title>Genome sequencing of Arthrobacter oryzae TNB02.</title>
        <authorList>
            <person name="Cho Y.-J."/>
            <person name="Cho A."/>
            <person name="Kim O.-S."/>
        </authorList>
    </citation>
    <scope>NUCLEOTIDE SEQUENCE [LARGE SCALE GENOMIC DNA]</scope>
    <source>
        <strain evidence="3 4">TNB02</strain>
    </source>
</reference>
<evidence type="ECO:0000256" key="1">
    <source>
        <dbReference type="ARBA" id="ARBA00008791"/>
    </source>
</evidence>
<dbReference type="RefSeq" id="WP_123253861.1">
    <property type="nucleotide sequence ID" value="NZ_RBED01000034.1"/>
</dbReference>
<dbReference type="Proteomes" id="UP000273807">
    <property type="component" value="Unassembled WGS sequence"/>
</dbReference>
<sequence length="143" mass="14580">MTGIIVVGVDGSETAMKAARTALGMAASLGATLHVVSAFDSDRTEVFGSGSDTWIVSDAGNAEKIAKNVASSLRTAETPVTYSAARGKPAEALIAEAARTNALMIVVGNRRMQGIGRVLGSVANSVAHNAPCDVYIAKTDSAK</sequence>